<sequence>MSQVVLTVLYPWPINAEKFNADYEAHLDLLHEKARIPSGPKPYSVVRFLAGPDGNPPFYQSFTMAFPSAQALQEAMSTVGMQEVAADAERISTGGKPTILIGEPKH</sequence>
<dbReference type="InterPro" id="IPR009799">
    <property type="entry name" value="EthD_dom"/>
</dbReference>
<dbReference type="Proteomes" id="UP001209803">
    <property type="component" value="Chromosome"/>
</dbReference>
<dbReference type="RefSeq" id="WP_152502905.1">
    <property type="nucleotide sequence ID" value="NZ_CP120863.1"/>
</dbReference>
<dbReference type="InterPro" id="IPR011008">
    <property type="entry name" value="Dimeric_a/b-barrel"/>
</dbReference>
<reference evidence="1 2" key="1">
    <citation type="submission" date="2023-03" db="EMBL/GenBank/DDBJ databases">
        <title>Roseibium porphyridii sp. nov. and Roseibium rhodosorbium sp. nov. isolated from marine algae, Porphyridium cruentum and Rhodosorus marinus, respectively.</title>
        <authorList>
            <person name="Lee M.W."/>
            <person name="Choi B.J."/>
            <person name="Lee J.K."/>
            <person name="Choi D.G."/>
            <person name="Baek J.H."/>
            <person name="Bayburt H."/>
            <person name="Kim J.M."/>
            <person name="Han D.M."/>
            <person name="Kim K.H."/>
            <person name="Jeon C.O."/>
        </authorList>
    </citation>
    <scope>NUCLEOTIDE SEQUENCE [LARGE SCALE GENOMIC DNA]</scope>
    <source>
        <strain evidence="1 2">KMA01</strain>
    </source>
</reference>
<dbReference type="NCBIfam" id="TIGR02118">
    <property type="entry name" value="EthD family reductase"/>
    <property type="match status" value="1"/>
</dbReference>
<accession>A0ABY8EZV5</accession>
<name>A0ABY8EZV5_9HYPH</name>
<dbReference type="EMBL" id="CP120863">
    <property type="protein sequence ID" value="WFE88717.1"/>
    <property type="molecule type" value="Genomic_DNA"/>
</dbReference>
<dbReference type="Gene3D" id="3.30.70.100">
    <property type="match status" value="1"/>
</dbReference>
<gene>
    <name evidence="1" type="ORF">K1718_21535</name>
</gene>
<dbReference type="SUPFAM" id="SSF54909">
    <property type="entry name" value="Dimeric alpha+beta barrel"/>
    <property type="match status" value="1"/>
</dbReference>
<evidence type="ECO:0000313" key="1">
    <source>
        <dbReference type="EMBL" id="WFE88717.1"/>
    </source>
</evidence>
<protein>
    <submittedName>
        <fullName evidence="1">EthD family reductase</fullName>
    </submittedName>
</protein>
<proteinExistence type="predicted"/>
<organism evidence="1 2">
    <name type="scientific">Roseibium porphyridii</name>
    <dbReference type="NCBI Taxonomy" id="2866279"/>
    <lineage>
        <taxon>Bacteria</taxon>
        <taxon>Pseudomonadati</taxon>
        <taxon>Pseudomonadota</taxon>
        <taxon>Alphaproteobacteria</taxon>
        <taxon>Hyphomicrobiales</taxon>
        <taxon>Stappiaceae</taxon>
        <taxon>Roseibium</taxon>
    </lineage>
</organism>
<evidence type="ECO:0000313" key="2">
    <source>
        <dbReference type="Proteomes" id="UP001209803"/>
    </source>
</evidence>
<keyword evidence="2" id="KW-1185">Reference proteome</keyword>